<comment type="similarity">
    <text evidence="3">Belongs to the SMC family. SMC6 subfamily.</text>
</comment>
<gene>
    <name evidence="15" type="ORF">EXIGLDRAFT_843704</name>
</gene>
<evidence type="ECO:0000256" key="9">
    <source>
        <dbReference type="ARBA" id="ARBA00023172"/>
    </source>
</evidence>
<keyword evidence="6" id="KW-0227">DNA damage</keyword>
<evidence type="ECO:0000256" key="5">
    <source>
        <dbReference type="ARBA" id="ARBA00022741"/>
    </source>
</evidence>
<reference evidence="15 16" key="1">
    <citation type="journal article" date="2016" name="Mol. Biol. Evol.">
        <title>Comparative Genomics of Early-Diverging Mushroom-Forming Fungi Provides Insights into the Origins of Lignocellulose Decay Capabilities.</title>
        <authorList>
            <person name="Nagy L.G."/>
            <person name="Riley R."/>
            <person name="Tritt A."/>
            <person name="Adam C."/>
            <person name="Daum C."/>
            <person name="Floudas D."/>
            <person name="Sun H."/>
            <person name="Yadav J.S."/>
            <person name="Pangilinan J."/>
            <person name="Larsson K.H."/>
            <person name="Matsuura K."/>
            <person name="Barry K."/>
            <person name="Labutti K."/>
            <person name="Kuo R."/>
            <person name="Ohm R.A."/>
            <person name="Bhattacharya S.S."/>
            <person name="Shirouzu T."/>
            <person name="Yoshinaga Y."/>
            <person name="Martin F.M."/>
            <person name="Grigoriev I.V."/>
            <person name="Hibbett D.S."/>
        </authorList>
    </citation>
    <scope>NUCLEOTIDE SEQUENCE [LARGE SCALE GENOMIC DNA]</scope>
    <source>
        <strain evidence="15 16">HHB12029</strain>
    </source>
</reference>
<evidence type="ECO:0000313" key="15">
    <source>
        <dbReference type="EMBL" id="KZV82440.1"/>
    </source>
</evidence>
<feature type="coiled-coil region" evidence="12">
    <location>
        <begin position="428"/>
        <end position="533"/>
    </location>
</feature>
<dbReference type="PANTHER" id="PTHR19306:SF6">
    <property type="entry name" value="STRUCTURAL MAINTENANCE OF CHROMOSOMES PROTEIN 6"/>
    <property type="match status" value="1"/>
</dbReference>
<dbReference type="STRING" id="1314781.A0A165CH24"/>
<comment type="subcellular location">
    <subcellularLocation>
        <location evidence="2">Chromosome</location>
    </subcellularLocation>
    <subcellularLocation>
        <location evidence="1">Nucleus</location>
    </subcellularLocation>
</comment>
<accession>A0A165CH24</accession>
<dbReference type="GO" id="GO:0003684">
    <property type="term" value="F:damaged DNA binding"/>
    <property type="evidence" value="ECO:0007669"/>
    <property type="project" value="TreeGrafter"/>
</dbReference>
<evidence type="ECO:0000256" key="3">
    <source>
        <dbReference type="ARBA" id="ARBA00006793"/>
    </source>
</evidence>
<dbReference type="PANTHER" id="PTHR19306">
    <property type="entry name" value="STRUCTURAL MAINTENANCE OF CHROMOSOMES 5,6 SMC5, SMC6"/>
    <property type="match status" value="1"/>
</dbReference>
<dbReference type="Gene3D" id="1.10.287.1490">
    <property type="match status" value="1"/>
</dbReference>
<keyword evidence="11" id="KW-0539">Nucleus</keyword>
<dbReference type="InterPro" id="IPR003395">
    <property type="entry name" value="RecF/RecN/SMC_N"/>
</dbReference>
<protein>
    <submittedName>
        <fullName evidence="15">p-loop containing nucleoside triphosphate hydrolase protein</fullName>
    </submittedName>
</protein>
<evidence type="ECO:0000256" key="4">
    <source>
        <dbReference type="ARBA" id="ARBA00022454"/>
    </source>
</evidence>
<feature type="compositionally biased region" description="Pro residues" evidence="13">
    <location>
        <begin position="60"/>
        <end position="69"/>
    </location>
</feature>
<organism evidence="15 16">
    <name type="scientific">Exidia glandulosa HHB12029</name>
    <dbReference type="NCBI Taxonomy" id="1314781"/>
    <lineage>
        <taxon>Eukaryota</taxon>
        <taxon>Fungi</taxon>
        <taxon>Dikarya</taxon>
        <taxon>Basidiomycota</taxon>
        <taxon>Agaricomycotina</taxon>
        <taxon>Agaricomycetes</taxon>
        <taxon>Auriculariales</taxon>
        <taxon>Exidiaceae</taxon>
        <taxon>Exidia</taxon>
    </lineage>
</organism>
<keyword evidence="7" id="KW-0067">ATP-binding</keyword>
<sequence length="1141" mass="128713">MSKRRRDAAAAAASGPTPKRLKLIEVIDVDAVPEVIDLDAVIDVDADDGDAITLADSPPTQQPSGPPPGSYEARVRDKVWRRLEAQKSKIGEVAEVGIIESLYMENFMCHDRLALDLGPKLNLICGANGSGKSAALSALQIGLASKTTSAGRGGSLKTYIKEGKTYAVVRVTIKNQGEDAYRADVYGSRIIVERRFTAEGASSFKIFGTSDTGEKHSKAVSTHRRELKAICDHMNIQVDNPLNILTQDNARQFLAASRPDAMYDFFIEGTQLGQLSRDYIKSQDGIHQFKRTCDAHRDNVVADAKASLEEALLKLDVARKAKNLHDEKEELQRELAWAYVHDERQKVEEATKPLKKSRKRIEQMEKELQKAQAACDDASKQVTALQAQIPSFDPADEEKSNTLRHTITGMKRDLDTLDADIRACNADKDDSDRRIADLRARIAKENDKLEGATQKVMEDFQTRLSQKGEDIKRLEEGVERAKRAVDTLEAKREQAMAAGKTATEEKARAQDEIQRLRQAIRNAEQQQKDALAAFGPNTASILEDIKKTQWHGSRAPIGPLGMHVELVDPTFGTAIRNLLGRVLFGYAVADVRDMQRLKQILARHRSSQVTIAIADVDVFDYSAGEPDEGVPTILRALKVKDDWILRVLINAHRIEAFGLAENLHAGHELLNRVGNMNRVLTRDERRIIRFPGGGWETNAMRRLQRNDPRQMLLKSAPEVQDDLQRQREELQDAQESERQADENARTSRTQLEAINRSLSAARNTLQQRGRDLSAHRNQLSRIEEEAKAAAPANISGLEEAVTKEEADGASLVVQFTTLVQRRKEVEDTLLPLVQQLRELRDKQRLVEETVYDASRKLNEAVEFRAEKEKNVQYWTAKQRTEKETLEELEPHVDALSKQLKDWTANASLIVEEKEFPQPRSIKELETRIEALKKAVTAQEREQGATFDEINRQVIDAREKLGKENDKSRTLYEICRALETSLRLRESLWFRFRRGIAIRCKLLFQVHLMTRAFEGKAIFNHDDATLELRVHPADSEEHTPVAKGKRRDDPKTLSGGEKSFSTICLLLALWDALACPLRCLDEFDVFMDAVNRRVSMRMMMDAAKASDQRQHILISPLGLENLAYSQDTKVFKMDDPTRRQAI</sequence>
<dbReference type="GO" id="GO:0005634">
    <property type="term" value="C:nucleus"/>
    <property type="evidence" value="ECO:0007669"/>
    <property type="project" value="UniProtKB-SubCell"/>
</dbReference>
<dbReference type="SUPFAM" id="SSF52540">
    <property type="entry name" value="P-loop containing nucleoside triphosphate hydrolases"/>
    <property type="match status" value="1"/>
</dbReference>
<evidence type="ECO:0000256" key="8">
    <source>
        <dbReference type="ARBA" id="ARBA00023054"/>
    </source>
</evidence>
<keyword evidence="10" id="KW-0234">DNA repair</keyword>
<keyword evidence="4" id="KW-0158">Chromosome</keyword>
<evidence type="ECO:0000256" key="6">
    <source>
        <dbReference type="ARBA" id="ARBA00022763"/>
    </source>
</evidence>
<evidence type="ECO:0000259" key="14">
    <source>
        <dbReference type="Pfam" id="PF02463"/>
    </source>
</evidence>
<feature type="region of interest" description="Disordered" evidence="13">
    <location>
        <begin position="726"/>
        <end position="748"/>
    </location>
</feature>
<dbReference type="OrthoDB" id="10072614at2759"/>
<dbReference type="InterPro" id="IPR027417">
    <property type="entry name" value="P-loop_NTPase"/>
</dbReference>
<evidence type="ECO:0000256" key="11">
    <source>
        <dbReference type="ARBA" id="ARBA00023242"/>
    </source>
</evidence>
<dbReference type="Gene3D" id="3.40.50.300">
    <property type="entry name" value="P-loop containing nucleotide triphosphate hydrolases"/>
    <property type="match status" value="2"/>
</dbReference>
<keyword evidence="8 12" id="KW-0175">Coiled coil</keyword>
<dbReference type="Proteomes" id="UP000077266">
    <property type="component" value="Unassembled WGS sequence"/>
</dbReference>
<evidence type="ECO:0000313" key="16">
    <source>
        <dbReference type="Proteomes" id="UP000077266"/>
    </source>
</evidence>
<dbReference type="GO" id="GO:0005524">
    <property type="term" value="F:ATP binding"/>
    <property type="evidence" value="ECO:0007669"/>
    <property type="project" value="UniProtKB-KW"/>
</dbReference>
<evidence type="ECO:0000256" key="2">
    <source>
        <dbReference type="ARBA" id="ARBA00004286"/>
    </source>
</evidence>
<keyword evidence="9" id="KW-0233">DNA recombination</keyword>
<dbReference type="GO" id="GO:0000724">
    <property type="term" value="P:double-strand break repair via homologous recombination"/>
    <property type="evidence" value="ECO:0007669"/>
    <property type="project" value="TreeGrafter"/>
</dbReference>
<evidence type="ECO:0000256" key="1">
    <source>
        <dbReference type="ARBA" id="ARBA00004123"/>
    </source>
</evidence>
<dbReference type="FunCoup" id="A0A165CH24">
    <property type="interactions" value="608"/>
</dbReference>
<dbReference type="AlphaFoldDB" id="A0A165CH24"/>
<feature type="domain" description="RecF/RecN/SMC N-terminal" evidence="14">
    <location>
        <begin position="99"/>
        <end position="1114"/>
    </location>
</feature>
<dbReference type="GO" id="GO:0003697">
    <property type="term" value="F:single-stranded DNA binding"/>
    <property type="evidence" value="ECO:0007669"/>
    <property type="project" value="TreeGrafter"/>
</dbReference>
<keyword evidence="15" id="KW-0378">Hydrolase</keyword>
<feature type="compositionally biased region" description="Basic and acidic residues" evidence="13">
    <location>
        <begin position="1031"/>
        <end position="1050"/>
    </location>
</feature>
<feature type="coiled-coil region" evidence="12">
    <location>
        <begin position="301"/>
        <end position="388"/>
    </location>
</feature>
<feature type="compositionally biased region" description="Basic and acidic residues" evidence="13">
    <location>
        <begin position="726"/>
        <end position="745"/>
    </location>
</feature>
<feature type="region of interest" description="Disordered" evidence="13">
    <location>
        <begin position="50"/>
        <end position="72"/>
    </location>
</feature>
<evidence type="ECO:0000256" key="7">
    <source>
        <dbReference type="ARBA" id="ARBA00022840"/>
    </source>
</evidence>
<evidence type="ECO:0000256" key="10">
    <source>
        <dbReference type="ARBA" id="ARBA00023204"/>
    </source>
</evidence>
<dbReference type="InParanoid" id="A0A165CH24"/>
<proteinExistence type="inferred from homology"/>
<dbReference type="GO" id="GO:0016787">
    <property type="term" value="F:hydrolase activity"/>
    <property type="evidence" value="ECO:0007669"/>
    <property type="project" value="UniProtKB-KW"/>
</dbReference>
<dbReference type="Pfam" id="PF02463">
    <property type="entry name" value="SMC_N"/>
    <property type="match status" value="1"/>
</dbReference>
<feature type="region of interest" description="Disordered" evidence="13">
    <location>
        <begin position="1031"/>
        <end position="1053"/>
    </location>
</feature>
<evidence type="ECO:0000256" key="13">
    <source>
        <dbReference type="SAM" id="MobiDB-lite"/>
    </source>
</evidence>
<keyword evidence="16" id="KW-1185">Reference proteome</keyword>
<dbReference type="GO" id="GO:0030915">
    <property type="term" value="C:Smc5-Smc6 complex"/>
    <property type="evidence" value="ECO:0007669"/>
    <property type="project" value="TreeGrafter"/>
</dbReference>
<dbReference type="EMBL" id="KV426323">
    <property type="protein sequence ID" value="KZV82440.1"/>
    <property type="molecule type" value="Genomic_DNA"/>
</dbReference>
<dbReference type="GO" id="GO:0035861">
    <property type="term" value="C:site of double-strand break"/>
    <property type="evidence" value="ECO:0007669"/>
    <property type="project" value="TreeGrafter"/>
</dbReference>
<name>A0A165CH24_EXIGL</name>
<evidence type="ECO:0000256" key="12">
    <source>
        <dbReference type="SAM" id="Coils"/>
    </source>
</evidence>
<keyword evidence="5" id="KW-0547">Nucleotide-binding</keyword>